<dbReference type="InterPro" id="IPR007627">
    <property type="entry name" value="RNA_pol_sigma70_r2"/>
</dbReference>
<dbReference type="InterPro" id="IPR013249">
    <property type="entry name" value="RNA_pol_sigma70_r4_t2"/>
</dbReference>
<keyword evidence="5" id="KW-0804">Transcription</keyword>
<keyword evidence="3" id="KW-0731">Sigma factor</keyword>
<dbReference type="InterPro" id="IPR036388">
    <property type="entry name" value="WH-like_DNA-bd_sf"/>
</dbReference>
<evidence type="ECO:0000313" key="8">
    <source>
        <dbReference type="EMBL" id="SNX74830.1"/>
    </source>
</evidence>
<dbReference type="InterPro" id="IPR013324">
    <property type="entry name" value="RNA_pol_sigma_r3/r4-like"/>
</dbReference>
<dbReference type="Gene3D" id="1.10.1740.10">
    <property type="match status" value="1"/>
</dbReference>
<dbReference type="OrthoDB" id="9795666at2"/>
<dbReference type="SUPFAM" id="SSF88946">
    <property type="entry name" value="Sigma2 domain of RNA polymerase sigma factors"/>
    <property type="match status" value="1"/>
</dbReference>
<evidence type="ECO:0000256" key="1">
    <source>
        <dbReference type="ARBA" id="ARBA00010641"/>
    </source>
</evidence>
<dbReference type="NCBIfam" id="TIGR02937">
    <property type="entry name" value="sigma70-ECF"/>
    <property type="match status" value="1"/>
</dbReference>
<protein>
    <submittedName>
        <fullName evidence="8">RNA polymerase sigma-70 factor</fullName>
    </submittedName>
</protein>
<dbReference type="EMBL" id="OAOP01000010">
    <property type="protein sequence ID" value="SNX74830.1"/>
    <property type="molecule type" value="Genomic_DNA"/>
</dbReference>
<keyword evidence="9" id="KW-1185">Reference proteome</keyword>
<name>A0A285D4V5_9BACI</name>
<dbReference type="InterPro" id="IPR014284">
    <property type="entry name" value="RNA_pol_sigma-70_dom"/>
</dbReference>
<sequence>MKDFRELYKLYSKQLYNYLFYLTNDRSLAEELVQETFFQAFKSIHRFKGKSTIKTWLYQIGKNVYYKYLKNNTINNDQFDENDVKFADFSTPENIWVKEEQERMLHLAIQQLKEPYKQVVILRSFNELSFKEIGIIFEESENWARVNFHRGKQKIREILK</sequence>
<dbReference type="CDD" id="cd06171">
    <property type="entry name" value="Sigma70_r4"/>
    <property type="match status" value="1"/>
</dbReference>
<evidence type="ECO:0000259" key="6">
    <source>
        <dbReference type="Pfam" id="PF04542"/>
    </source>
</evidence>
<feature type="domain" description="RNA polymerase sigma-70 region 2" evidence="6">
    <location>
        <begin position="7"/>
        <end position="72"/>
    </location>
</feature>
<dbReference type="GO" id="GO:0006352">
    <property type="term" value="P:DNA-templated transcription initiation"/>
    <property type="evidence" value="ECO:0007669"/>
    <property type="project" value="InterPro"/>
</dbReference>
<evidence type="ECO:0000256" key="3">
    <source>
        <dbReference type="ARBA" id="ARBA00023082"/>
    </source>
</evidence>
<evidence type="ECO:0000313" key="9">
    <source>
        <dbReference type="Proteomes" id="UP000219546"/>
    </source>
</evidence>
<dbReference type="PANTHER" id="PTHR43133">
    <property type="entry name" value="RNA POLYMERASE ECF-TYPE SIGMA FACTO"/>
    <property type="match status" value="1"/>
</dbReference>
<dbReference type="AlphaFoldDB" id="A0A285D4V5"/>
<evidence type="ECO:0000259" key="7">
    <source>
        <dbReference type="Pfam" id="PF08281"/>
    </source>
</evidence>
<dbReference type="Gene3D" id="1.10.10.10">
    <property type="entry name" value="Winged helix-like DNA-binding domain superfamily/Winged helix DNA-binding domain"/>
    <property type="match status" value="1"/>
</dbReference>
<evidence type="ECO:0000256" key="5">
    <source>
        <dbReference type="ARBA" id="ARBA00023163"/>
    </source>
</evidence>
<keyword evidence="2" id="KW-0805">Transcription regulation</keyword>
<dbReference type="SUPFAM" id="SSF88659">
    <property type="entry name" value="Sigma3 and sigma4 domains of RNA polymerase sigma factors"/>
    <property type="match status" value="1"/>
</dbReference>
<organism evidence="8 9">
    <name type="scientific">Bacillus oleivorans</name>
    <dbReference type="NCBI Taxonomy" id="1448271"/>
    <lineage>
        <taxon>Bacteria</taxon>
        <taxon>Bacillati</taxon>
        <taxon>Bacillota</taxon>
        <taxon>Bacilli</taxon>
        <taxon>Bacillales</taxon>
        <taxon>Bacillaceae</taxon>
        <taxon>Bacillus</taxon>
    </lineage>
</organism>
<dbReference type="GO" id="GO:0003677">
    <property type="term" value="F:DNA binding"/>
    <property type="evidence" value="ECO:0007669"/>
    <property type="project" value="UniProtKB-KW"/>
</dbReference>
<feature type="domain" description="RNA polymerase sigma factor 70 region 4 type 2" evidence="7">
    <location>
        <begin position="103"/>
        <end position="155"/>
    </location>
</feature>
<dbReference type="InterPro" id="IPR039425">
    <property type="entry name" value="RNA_pol_sigma-70-like"/>
</dbReference>
<gene>
    <name evidence="8" type="ORF">SAMN05877753_110108</name>
</gene>
<dbReference type="Pfam" id="PF04542">
    <property type="entry name" value="Sigma70_r2"/>
    <property type="match status" value="1"/>
</dbReference>
<evidence type="ECO:0000256" key="2">
    <source>
        <dbReference type="ARBA" id="ARBA00023015"/>
    </source>
</evidence>
<dbReference type="PANTHER" id="PTHR43133:SF8">
    <property type="entry name" value="RNA POLYMERASE SIGMA FACTOR HI_1459-RELATED"/>
    <property type="match status" value="1"/>
</dbReference>
<dbReference type="Proteomes" id="UP000219546">
    <property type="component" value="Unassembled WGS sequence"/>
</dbReference>
<dbReference type="GO" id="GO:0016987">
    <property type="term" value="F:sigma factor activity"/>
    <property type="evidence" value="ECO:0007669"/>
    <property type="project" value="UniProtKB-KW"/>
</dbReference>
<accession>A0A285D4V5</accession>
<proteinExistence type="inferred from homology"/>
<reference evidence="8 9" key="1">
    <citation type="submission" date="2017-08" db="EMBL/GenBank/DDBJ databases">
        <authorList>
            <person name="de Groot N.N."/>
        </authorList>
    </citation>
    <scope>NUCLEOTIDE SEQUENCE [LARGE SCALE GENOMIC DNA]</scope>
    <source>
        <strain evidence="8 9">JC228</strain>
    </source>
</reference>
<dbReference type="Pfam" id="PF08281">
    <property type="entry name" value="Sigma70_r4_2"/>
    <property type="match status" value="1"/>
</dbReference>
<comment type="similarity">
    <text evidence="1">Belongs to the sigma-70 factor family. ECF subfamily.</text>
</comment>
<keyword evidence="4" id="KW-0238">DNA-binding</keyword>
<dbReference type="RefSeq" id="WP_097160148.1">
    <property type="nucleotide sequence ID" value="NZ_JBEPMQ010000011.1"/>
</dbReference>
<dbReference type="InterPro" id="IPR013325">
    <property type="entry name" value="RNA_pol_sigma_r2"/>
</dbReference>
<evidence type="ECO:0000256" key="4">
    <source>
        <dbReference type="ARBA" id="ARBA00023125"/>
    </source>
</evidence>